<name>A0A382MJM4_9ZZZZ</name>
<dbReference type="GO" id="GO:0005737">
    <property type="term" value="C:cytoplasm"/>
    <property type="evidence" value="ECO:0007669"/>
    <property type="project" value="TreeGrafter"/>
</dbReference>
<sequence length="173" mass="20081">MPDALEVGDRAPGFDLPAVYGYKAGASSPSAEEKVMVKLKDFQDKKWVVLCFYAVDSSPEDTRLMVSFNEWNRKFKTREVELMGCSWNGVNSHQQFIEVYQMGFTLLADEYKKTTELYGVIKEIDDLGQMVKVIERSSFLIDKTGMIRAVWRNIEDLREHPREVWDVIQKEKK</sequence>
<dbReference type="InterPro" id="IPR000866">
    <property type="entry name" value="AhpC/TSA"/>
</dbReference>
<comment type="similarity">
    <text evidence="9">Belongs to the peroxiredoxin family. BCP/PrxQ subfamily.</text>
</comment>
<keyword evidence="5" id="KW-0560">Oxidoreductase</keyword>
<dbReference type="AlphaFoldDB" id="A0A382MJM4"/>
<keyword evidence="7" id="KW-0676">Redox-active center</keyword>
<dbReference type="EMBL" id="UINC01093992">
    <property type="protein sequence ID" value="SVC48860.1"/>
    <property type="molecule type" value="Genomic_DNA"/>
</dbReference>
<evidence type="ECO:0000256" key="5">
    <source>
        <dbReference type="ARBA" id="ARBA00023002"/>
    </source>
</evidence>
<evidence type="ECO:0000256" key="1">
    <source>
        <dbReference type="ARBA" id="ARBA00011245"/>
    </source>
</evidence>
<proteinExistence type="inferred from homology"/>
<dbReference type="InterPro" id="IPR050924">
    <property type="entry name" value="Peroxiredoxin_BCP/PrxQ"/>
</dbReference>
<evidence type="ECO:0000256" key="8">
    <source>
        <dbReference type="ARBA" id="ARBA00032824"/>
    </source>
</evidence>
<dbReference type="InterPro" id="IPR036249">
    <property type="entry name" value="Thioredoxin-like_sf"/>
</dbReference>
<comment type="catalytic activity">
    <reaction evidence="10">
        <text>a hydroperoxide + [thioredoxin]-dithiol = an alcohol + [thioredoxin]-disulfide + H2O</text>
        <dbReference type="Rhea" id="RHEA:62620"/>
        <dbReference type="Rhea" id="RHEA-COMP:10698"/>
        <dbReference type="Rhea" id="RHEA-COMP:10700"/>
        <dbReference type="ChEBI" id="CHEBI:15377"/>
        <dbReference type="ChEBI" id="CHEBI:29950"/>
        <dbReference type="ChEBI" id="CHEBI:30879"/>
        <dbReference type="ChEBI" id="CHEBI:35924"/>
        <dbReference type="ChEBI" id="CHEBI:50058"/>
        <dbReference type="EC" id="1.11.1.24"/>
    </reaction>
</comment>
<dbReference type="SUPFAM" id="SSF52833">
    <property type="entry name" value="Thioredoxin-like"/>
    <property type="match status" value="1"/>
</dbReference>
<feature type="domain" description="Thioredoxin" evidence="11">
    <location>
        <begin position="5"/>
        <end position="173"/>
    </location>
</feature>
<dbReference type="Gene3D" id="3.40.30.10">
    <property type="entry name" value="Glutaredoxin"/>
    <property type="match status" value="1"/>
</dbReference>
<gene>
    <name evidence="12" type="ORF">METZ01_LOCUS301714</name>
</gene>
<dbReference type="InterPro" id="IPR024706">
    <property type="entry name" value="Peroxiredoxin_AhpC-typ"/>
</dbReference>
<protein>
    <recommendedName>
        <fullName evidence="2">thioredoxin-dependent peroxiredoxin</fullName>
        <ecNumber evidence="2">1.11.1.24</ecNumber>
    </recommendedName>
    <alternativeName>
        <fullName evidence="8">Thioredoxin peroxidase</fullName>
    </alternativeName>
</protein>
<evidence type="ECO:0000256" key="7">
    <source>
        <dbReference type="ARBA" id="ARBA00023284"/>
    </source>
</evidence>
<evidence type="ECO:0000259" key="11">
    <source>
        <dbReference type="PROSITE" id="PS51352"/>
    </source>
</evidence>
<evidence type="ECO:0000256" key="9">
    <source>
        <dbReference type="ARBA" id="ARBA00038489"/>
    </source>
</evidence>
<accession>A0A382MJM4</accession>
<dbReference type="Pfam" id="PF00578">
    <property type="entry name" value="AhpC-TSA"/>
    <property type="match status" value="1"/>
</dbReference>
<dbReference type="GO" id="GO:0034599">
    <property type="term" value="P:cellular response to oxidative stress"/>
    <property type="evidence" value="ECO:0007669"/>
    <property type="project" value="TreeGrafter"/>
</dbReference>
<evidence type="ECO:0000313" key="12">
    <source>
        <dbReference type="EMBL" id="SVC48860.1"/>
    </source>
</evidence>
<dbReference type="EC" id="1.11.1.24" evidence="2"/>
<dbReference type="GO" id="GO:0045454">
    <property type="term" value="P:cell redox homeostasis"/>
    <property type="evidence" value="ECO:0007669"/>
    <property type="project" value="TreeGrafter"/>
</dbReference>
<dbReference type="CDD" id="cd03017">
    <property type="entry name" value="PRX_BCP"/>
    <property type="match status" value="1"/>
</dbReference>
<evidence type="ECO:0000256" key="2">
    <source>
        <dbReference type="ARBA" id="ARBA00013017"/>
    </source>
</evidence>
<evidence type="ECO:0000256" key="6">
    <source>
        <dbReference type="ARBA" id="ARBA00023157"/>
    </source>
</evidence>
<comment type="subunit">
    <text evidence="1">Monomer.</text>
</comment>
<dbReference type="InterPro" id="IPR013766">
    <property type="entry name" value="Thioredoxin_domain"/>
</dbReference>
<evidence type="ECO:0000256" key="10">
    <source>
        <dbReference type="ARBA" id="ARBA00049091"/>
    </source>
</evidence>
<dbReference type="PROSITE" id="PS51352">
    <property type="entry name" value="THIOREDOXIN_2"/>
    <property type="match status" value="1"/>
</dbReference>
<dbReference type="PANTHER" id="PTHR42801">
    <property type="entry name" value="THIOREDOXIN-DEPENDENT PEROXIDE REDUCTASE"/>
    <property type="match status" value="1"/>
</dbReference>
<keyword evidence="4" id="KW-0049">Antioxidant</keyword>
<organism evidence="12">
    <name type="scientific">marine metagenome</name>
    <dbReference type="NCBI Taxonomy" id="408172"/>
    <lineage>
        <taxon>unclassified sequences</taxon>
        <taxon>metagenomes</taxon>
        <taxon>ecological metagenomes</taxon>
    </lineage>
</organism>
<keyword evidence="3" id="KW-0575">Peroxidase</keyword>
<keyword evidence="6" id="KW-1015">Disulfide bond</keyword>
<reference evidence="12" key="1">
    <citation type="submission" date="2018-05" db="EMBL/GenBank/DDBJ databases">
        <authorList>
            <person name="Lanie J.A."/>
            <person name="Ng W.-L."/>
            <person name="Kazmierczak K.M."/>
            <person name="Andrzejewski T.M."/>
            <person name="Davidsen T.M."/>
            <person name="Wayne K.J."/>
            <person name="Tettelin H."/>
            <person name="Glass J.I."/>
            <person name="Rusch D."/>
            <person name="Podicherti R."/>
            <person name="Tsui H.-C.T."/>
            <person name="Winkler M.E."/>
        </authorList>
    </citation>
    <scope>NUCLEOTIDE SEQUENCE</scope>
</reference>
<dbReference type="PIRSF" id="PIRSF000239">
    <property type="entry name" value="AHPC"/>
    <property type="match status" value="1"/>
</dbReference>
<dbReference type="PANTHER" id="PTHR42801:SF4">
    <property type="entry name" value="AHPC_TSA FAMILY PROTEIN"/>
    <property type="match status" value="1"/>
</dbReference>
<evidence type="ECO:0000256" key="4">
    <source>
        <dbReference type="ARBA" id="ARBA00022862"/>
    </source>
</evidence>
<evidence type="ECO:0000256" key="3">
    <source>
        <dbReference type="ARBA" id="ARBA00022559"/>
    </source>
</evidence>
<dbReference type="GO" id="GO:0008379">
    <property type="term" value="F:thioredoxin peroxidase activity"/>
    <property type="evidence" value="ECO:0007669"/>
    <property type="project" value="TreeGrafter"/>
</dbReference>